<gene>
    <name evidence="2" type="ORF">QTG54_012451</name>
</gene>
<keyword evidence="1" id="KW-0732">Signal</keyword>
<dbReference type="InterPro" id="IPR001969">
    <property type="entry name" value="Aspartic_peptidase_AS"/>
</dbReference>
<sequence length="429" mass="47170">MIGRDRPLARQAIPSLCIALLLLCTFTTTYSFVSTTAACNKKLRSHQPTTLSVHCVQNNNSTHVLTRRSSIITSSIAIASSCLFPQLPSSAADIDVVTTTEQQSTAARPSITIPLKYEPKLCAYTVSYVVGDTKFGAIVDTGSPFLVVPQTSCRPDYKWGCYRAEESQPSGLEPTYERFVGNEGMMEWREGKFSFANSIAMVSSFALLFPQSSSMVFGVVSESLLDGSGGLFLGLVKETNSWIRPSFLGQSDVGAFSVDLREREGFDKSLTLYGGSRQPQQKFSNPSYAIPLVRDLNKRFGDATIHYVGVASSLIVNGNNLATSSRRNKIYVIFDTGCTGMSISTSLFNERYSIARERRENNLWGNVELQFNTVSGGMASLNAKKPLTTTLDDRPWGKKLDGHLIVLGLAFLEGHEMTVDIDNDKIWFD</sequence>
<organism evidence="2 3">
    <name type="scientific">Skeletonema marinoi</name>
    <dbReference type="NCBI Taxonomy" id="267567"/>
    <lineage>
        <taxon>Eukaryota</taxon>
        <taxon>Sar</taxon>
        <taxon>Stramenopiles</taxon>
        <taxon>Ochrophyta</taxon>
        <taxon>Bacillariophyta</taxon>
        <taxon>Coscinodiscophyceae</taxon>
        <taxon>Thalassiosirophycidae</taxon>
        <taxon>Thalassiosirales</taxon>
        <taxon>Skeletonemataceae</taxon>
        <taxon>Skeletonema</taxon>
        <taxon>Skeletonema marinoi-dohrnii complex</taxon>
    </lineage>
</organism>
<dbReference type="PROSITE" id="PS00141">
    <property type="entry name" value="ASP_PROTEASE"/>
    <property type="match status" value="1"/>
</dbReference>
<dbReference type="GO" id="GO:0004190">
    <property type="term" value="F:aspartic-type endopeptidase activity"/>
    <property type="evidence" value="ECO:0007669"/>
    <property type="project" value="InterPro"/>
</dbReference>
<dbReference type="SUPFAM" id="SSF50630">
    <property type="entry name" value="Acid proteases"/>
    <property type="match status" value="1"/>
</dbReference>
<dbReference type="Gene3D" id="2.40.70.10">
    <property type="entry name" value="Acid Proteases"/>
    <property type="match status" value="1"/>
</dbReference>
<dbReference type="AlphaFoldDB" id="A0AAD9D7G6"/>
<evidence type="ECO:0000313" key="3">
    <source>
        <dbReference type="Proteomes" id="UP001224775"/>
    </source>
</evidence>
<dbReference type="Proteomes" id="UP001224775">
    <property type="component" value="Unassembled WGS sequence"/>
</dbReference>
<evidence type="ECO:0000256" key="1">
    <source>
        <dbReference type="SAM" id="SignalP"/>
    </source>
</evidence>
<feature type="chain" id="PRO_5042270647" description="Peptidase A1 domain-containing protein" evidence="1">
    <location>
        <begin position="32"/>
        <end position="429"/>
    </location>
</feature>
<evidence type="ECO:0008006" key="4">
    <source>
        <dbReference type="Google" id="ProtNLM"/>
    </source>
</evidence>
<dbReference type="GO" id="GO:0006508">
    <property type="term" value="P:proteolysis"/>
    <property type="evidence" value="ECO:0007669"/>
    <property type="project" value="InterPro"/>
</dbReference>
<protein>
    <recommendedName>
        <fullName evidence="4">Peptidase A1 domain-containing protein</fullName>
    </recommendedName>
</protein>
<dbReference type="EMBL" id="JATAAI010000027">
    <property type="protein sequence ID" value="KAK1737006.1"/>
    <property type="molecule type" value="Genomic_DNA"/>
</dbReference>
<comment type="caution">
    <text evidence="2">The sequence shown here is derived from an EMBL/GenBank/DDBJ whole genome shotgun (WGS) entry which is preliminary data.</text>
</comment>
<keyword evidence="3" id="KW-1185">Reference proteome</keyword>
<feature type="signal peptide" evidence="1">
    <location>
        <begin position="1"/>
        <end position="31"/>
    </location>
</feature>
<accession>A0AAD9D7G6</accession>
<name>A0AAD9D7G6_9STRA</name>
<reference evidence="2" key="1">
    <citation type="submission" date="2023-06" db="EMBL/GenBank/DDBJ databases">
        <title>Survivors Of The Sea: Transcriptome response of Skeletonema marinoi to long-term dormancy.</title>
        <authorList>
            <person name="Pinder M.I.M."/>
            <person name="Kourtchenko O."/>
            <person name="Robertson E.K."/>
            <person name="Larsson T."/>
            <person name="Maumus F."/>
            <person name="Osuna-Cruz C.M."/>
            <person name="Vancaester E."/>
            <person name="Stenow R."/>
            <person name="Vandepoele K."/>
            <person name="Ploug H."/>
            <person name="Bruchert V."/>
            <person name="Godhe A."/>
            <person name="Topel M."/>
        </authorList>
    </citation>
    <scope>NUCLEOTIDE SEQUENCE</scope>
    <source>
        <strain evidence="2">R05AC</strain>
    </source>
</reference>
<proteinExistence type="predicted"/>
<evidence type="ECO:0000313" key="2">
    <source>
        <dbReference type="EMBL" id="KAK1737006.1"/>
    </source>
</evidence>
<dbReference type="InterPro" id="IPR021109">
    <property type="entry name" value="Peptidase_aspartic_dom_sf"/>
</dbReference>